<organism evidence="8 9">
    <name type="scientific">Marinococcus halophilus</name>
    <dbReference type="NCBI Taxonomy" id="1371"/>
    <lineage>
        <taxon>Bacteria</taxon>
        <taxon>Bacillati</taxon>
        <taxon>Bacillota</taxon>
        <taxon>Bacilli</taxon>
        <taxon>Bacillales</taxon>
        <taxon>Bacillaceae</taxon>
        <taxon>Marinococcus</taxon>
    </lineage>
</organism>
<proteinExistence type="predicted"/>
<dbReference type="InterPro" id="IPR011608">
    <property type="entry name" value="PRD"/>
</dbReference>
<dbReference type="GO" id="GO:0009401">
    <property type="term" value="P:phosphoenolpyruvate-dependent sugar phosphotransferase system"/>
    <property type="evidence" value="ECO:0007669"/>
    <property type="project" value="InterPro"/>
</dbReference>
<evidence type="ECO:0000259" key="6">
    <source>
        <dbReference type="PROSITE" id="PS51099"/>
    </source>
</evidence>
<evidence type="ECO:0000313" key="9">
    <source>
        <dbReference type="Proteomes" id="UP000321051"/>
    </source>
</evidence>
<dbReference type="STRING" id="1371.GCA_900166605_00243"/>
<dbReference type="PROSITE" id="PS51099">
    <property type="entry name" value="PTS_EIIB_TYPE_2"/>
    <property type="match status" value="1"/>
</dbReference>
<keyword evidence="1" id="KW-0677">Repeat</keyword>
<feature type="domain" description="PTS EIIA type-2" evidence="5">
    <location>
        <begin position="504"/>
        <end position="611"/>
    </location>
</feature>
<dbReference type="Pfam" id="PF08279">
    <property type="entry name" value="HTH_11"/>
    <property type="match status" value="1"/>
</dbReference>
<dbReference type="SUPFAM" id="SSF46785">
    <property type="entry name" value="Winged helix' DNA-binding domain"/>
    <property type="match status" value="1"/>
</dbReference>
<dbReference type="AlphaFoldDB" id="A0A510Y6C1"/>
<evidence type="ECO:0000259" key="5">
    <source>
        <dbReference type="PROSITE" id="PS51094"/>
    </source>
</evidence>
<dbReference type="Gene3D" id="3.40.930.10">
    <property type="entry name" value="Mannitol-specific EII, Chain A"/>
    <property type="match status" value="1"/>
</dbReference>
<dbReference type="EMBL" id="BJUN01000009">
    <property type="protein sequence ID" value="GEK58902.1"/>
    <property type="molecule type" value="Genomic_DNA"/>
</dbReference>
<dbReference type="Pfam" id="PF00359">
    <property type="entry name" value="PTS_EIIA_2"/>
    <property type="match status" value="1"/>
</dbReference>
<dbReference type="PANTHER" id="PTHR30185:SF13">
    <property type="entry name" value="LICABCH OPERON REGULATOR-RELATED"/>
    <property type="match status" value="1"/>
</dbReference>
<dbReference type="Gene3D" id="3.40.50.2300">
    <property type="match status" value="1"/>
</dbReference>
<dbReference type="InterPro" id="IPR050661">
    <property type="entry name" value="BglG_antiterminators"/>
</dbReference>
<dbReference type="Gene3D" id="1.10.10.10">
    <property type="entry name" value="Winged helix-like DNA-binding domain superfamily/Winged helix DNA-binding domain"/>
    <property type="match status" value="2"/>
</dbReference>
<comment type="caution">
    <text evidence="8">The sequence shown here is derived from an EMBL/GenBank/DDBJ whole genome shotgun (WGS) entry which is preliminary data.</text>
</comment>
<keyword evidence="3" id="KW-0010">Activator</keyword>
<dbReference type="PANTHER" id="PTHR30185">
    <property type="entry name" value="CRYPTIC BETA-GLUCOSIDE BGL OPERON ANTITERMINATOR"/>
    <property type="match status" value="1"/>
</dbReference>
<name>A0A510Y6C1_MARHA</name>
<evidence type="ECO:0000256" key="4">
    <source>
        <dbReference type="ARBA" id="ARBA00023163"/>
    </source>
</evidence>
<dbReference type="Pfam" id="PF00874">
    <property type="entry name" value="PRD"/>
    <property type="match status" value="2"/>
</dbReference>
<dbReference type="SUPFAM" id="SSF63520">
    <property type="entry name" value="PTS-regulatory domain, PRD"/>
    <property type="match status" value="2"/>
</dbReference>
<dbReference type="CDD" id="cd05568">
    <property type="entry name" value="PTS_IIB_bgl_like"/>
    <property type="match status" value="1"/>
</dbReference>
<dbReference type="InterPro" id="IPR036634">
    <property type="entry name" value="PRD_sf"/>
</dbReference>
<dbReference type="InterPro" id="IPR013196">
    <property type="entry name" value="HTH_11"/>
</dbReference>
<dbReference type="Proteomes" id="UP000321051">
    <property type="component" value="Unassembled WGS sequence"/>
</dbReference>
<keyword evidence="2" id="KW-0805">Transcription regulation</keyword>
<keyword evidence="9" id="KW-1185">Reference proteome</keyword>
<dbReference type="InterPro" id="IPR013011">
    <property type="entry name" value="PTS_EIIB_2"/>
</dbReference>
<dbReference type="Pfam" id="PF05043">
    <property type="entry name" value="Mga"/>
    <property type="match status" value="1"/>
</dbReference>
<gene>
    <name evidence="8" type="primary">licR</name>
    <name evidence="8" type="ORF">MHA01_18070</name>
</gene>
<keyword evidence="4" id="KW-0804">Transcription</keyword>
<feature type="domain" description="PRD" evidence="7">
    <location>
        <begin position="302"/>
        <end position="409"/>
    </location>
</feature>
<evidence type="ECO:0000256" key="2">
    <source>
        <dbReference type="ARBA" id="ARBA00023015"/>
    </source>
</evidence>
<dbReference type="InterPro" id="IPR007737">
    <property type="entry name" value="Mga_HTH"/>
</dbReference>
<evidence type="ECO:0000256" key="3">
    <source>
        <dbReference type="ARBA" id="ARBA00023159"/>
    </source>
</evidence>
<protein>
    <submittedName>
        <fullName evidence="8">Putative licABCH operon regulator</fullName>
    </submittedName>
</protein>
<dbReference type="RefSeq" id="WP_233133236.1">
    <property type="nucleotide sequence ID" value="NZ_BJUN01000009.1"/>
</dbReference>
<dbReference type="PROSITE" id="PS51372">
    <property type="entry name" value="PRD_2"/>
    <property type="match status" value="2"/>
</dbReference>
<dbReference type="PROSITE" id="PS51094">
    <property type="entry name" value="PTS_EIIA_TYPE_2"/>
    <property type="match status" value="1"/>
</dbReference>
<sequence>MTTRSNSILRELVASGIPVTGSYLASLHEVSSRTIREDIKGLQTTLESHGAKIEAIKGKGYQLKIIDNDKFRAYVKEYLQPAAPDSQTLPNLPEERVAYLIQRLLLASSFIKLDELADEMFVSRSTVQNDLKKVRDILKNYSIALERTANDGLHLQGSEMRMRFCIAEYIFDRQNEQPRHDQSLPFLHLSEEERKSIWSIILKQIKMQHISLSDIALHNLFNHILIAYQRIQDEYYVSMYHAEFDELTQKREYQVAKNMVTEINQTWEVSFPEEEIAYITLHLLGTRLFDNEAGTAEAVKNSLDTDTYKMVAFLLQHIDRELHLTLQHDQELVIALALHLQPAISRFRYNMNVRNPMLADIKAGYPLAFEAGVIAGIALEEHYDIRIDENEIGYLALHIGAALERSKMETAPARCLIVCASGRGSAQLLYYRLQATFGRRLHIQGTTEYYRLREMDFDHIDVIISSVPIYDDLPVPVLQVNTILSETDLRIIEGFISKEPAIRMYLRESLVFLHQSFSTTEQILQFFERELDERNLIDDGFLDSVLERENVAPTAFGNLVAIPHPVTPKTEETFLAFCTLDKPVRWGERPVQLVCLLNCKKRQHRRPAGNV</sequence>
<dbReference type="InterPro" id="IPR036390">
    <property type="entry name" value="WH_DNA-bd_sf"/>
</dbReference>
<dbReference type="InterPro" id="IPR016152">
    <property type="entry name" value="PTrfase/Anion_transptr"/>
</dbReference>
<evidence type="ECO:0000313" key="8">
    <source>
        <dbReference type="EMBL" id="GEK58902.1"/>
    </source>
</evidence>
<accession>A0A510Y6C1</accession>
<feature type="domain" description="PRD" evidence="7">
    <location>
        <begin position="188"/>
        <end position="293"/>
    </location>
</feature>
<dbReference type="InterPro" id="IPR036388">
    <property type="entry name" value="WH-like_DNA-bd_sf"/>
</dbReference>
<dbReference type="Gene3D" id="1.10.1790.10">
    <property type="entry name" value="PRD domain"/>
    <property type="match status" value="2"/>
</dbReference>
<dbReference type="GO" id="GO:0006355">
    <property type="term" value="P:regulation of DNA-templated transcription"/>
    <property type="evidence" value="ECO:0007669"/>
    <property type="project" value="InterPro"/>
</dbReference>
<evidence type="ECO:0000259" key="7">
    <source>
        <dbReference type="PROSITE" id="PS51372"/>
    </source>
</evidence>
<feature type="domain" description="PTS EIIB type-2" evidence="6">
    <location>
        <begin position="413"/>
        <end position="504"/>
    </location>
</feature>
<dbReference type="InterPro" id="IPR002178">
    <property type="entry name" value="PTS_EIIA_type-2_dom"/>
</dbReference>
<reference evidence="8 9" key="1">
    <citation type="submission" date="2019-07" db="EMBL/GenBank/DDBJ databases">
        <title>Whole genome shotgun sequence of Marinococcus halophilus NBRC 102359.</title>
        <authorList>
            <person name="Hosoyama A."/>
            <person name="Uohara A."/>
            <person name="Ohji S."/>
            <person name="Ichikawa N."/>
        </authorList>
    </citation>
    <scope>NUCLEOTIDE SEQUENCE [LARGE SCALE GENOMIC DNA]</scope>
    <source>
        <strain evidence="8 9">NBRC 102359</strain>
    </source>
</reference>
<dbReference type="SUPFAM" id="SSF55804">
    <property type="entry name" value="Phoshotransferase/anion transport protein"/>
    <property type="match status" value="1"/>
</dbReference>
<dbReference type="GO" id="GO:0008982">
    <property type="term" value="F:protein-N(PI)-phosphohistidine-sugar phosphotransferase activity"/>
    <property type="evidence" value="ECO:0007669"/>
    <property type="project" value="InterPro"/>
</dbReference>
<evidence type="ECO:0000256" key="1">
    <source>
        <dbReference type="ARBA" id="ARBA00022737"/>
    </source>
</evidence>